<gene>
    <name evidence="3" type="ORF">MEDL_6967</name>
</gene>
<name>A0A8S3Q7V4_MYTED</name>
<evidence type="ECO:0000259" key="2">
    <source>
        <dbReference type="Pfam" id="PF20720"/>
    </source>
</evidence>
<dbReference type="Pfam" id="PF20720">
    <property type="entry name" value="nSTAND3"/>
    <property type="match status" value="1"/>
</dbReference>
<feature type="compositionally biased region" description="Polar residues" evidence="1">
    <location>
        <begin position="276"/>
        <end position="289"/>
    </location>
</feature>
<dbReference type="InterPro" id="IPR049050">
    <property type="entry name" value="nSTAND3"/>
</dbReference>
<reference evidence="3" key="1">
    <citation type="submission" date="2021-03" db="EMBL/GenBank/DDBJ databases">
        <authorList>
            <person name="Bekaert M."/>
        </authorList>
    </citation>
    <scope>NUCLEOTIDE SEQUENCE</scope>
</reference>
<evidence type="ECO:0000313" key="3">
    <source>
        <dbReference type="EMBL" id="CAG2191669.1"/>
    </source>
</evidence>
<protein>
    <recommendedName>
        <fullName evidence="2">Novel STAND NTPase 3 domain-containing protein</fullName>
    </recommendedName>
</protein>
<dbReference type="EMBL" id="CAJPWZ010000369">
    <property type="protein sequence ID" value="CAG2191669.1"/>
    <property type="molecule type" value="Genomic_DNA"/>
</dbReference>
<organism evidence="3 4">
    <name type="scientific">Mytilus edulis</name>
    <name type="common">Blue mussel</name>
    <dbReference type="NCBI Taxonomy" id="6550"/>
    <lineage>
        <taxon>Eukaryota</taxon>
        <taxon>Metazoa</taxon>
        <taxon>Spiralia</taxon>
        <taxon>Lophotrochozoa</taxon>
        <taxon>Mollusca</taxon>
        <taxon>Bivalvia</taxon>
        <taxon>Autobranchia</taxon>
        <taxon>Pteriomorphia</taxon>
        <taxon>Mytilida</taxon>
        <taxon>Mytiloidea</taxon>
        <taxon>Mytilidae</taxon>
        <taxon>Mytilinae</taxon>
        <taxon>Mytilus</taxon>
    </lineage>
</organism>
<accession>A0A8S3Q7V4</accession>
<keyword evidence="4" id="KW-1185">Reference proteome</keyword>
<feature type="domain" description="Novel STAND NTPase 3" evidence="2">
    <location>
        <begin position="361"/>
        <end position="457"/>
    </location>
</feature>
<evidence type="ECO:0000313" key="4">
    <source>
        <dbReference type="Proteomes" id="UP000683360"/>
    </source>
</evidence>
<feature type="region of interest" description="Disordered" evidence="1">
    <location>
        <begin position="276"/>
        <end position="298"/>
    </location>
</feature>
<evidence type="ECO:0000256" key="1">
    <source>
        <dbReference type="SAM" id="MobiDB-lite"/>
    </source>
</evidence>
<sequence length="656" mass="75008">MNPSPRDNFYRCMTLIVDNGNEAAWDLLDYYLSNQGTTLKDFIENNQHEIYHLCYNYGGCCRCKYGTVNKPKSRILYQSQLDILLDTKGSNIPCTVHIRAKPTCSHTVNDHFANPNIVTKQLDLTLCRCLLFNFTNILPQGSVERNAFEDLINMRNKCCHAAKGEISSKDYQTYKAQIEKCLMALAQVYGKTHDMQLKIKDAEKRPLDESICKQLQQTILQEQVLQGVSGLHKHIKSSQKAEKRTTIEIQKMGKSTKRTLRAVNLKESSERTIQAVESSQKSVEHSSANIEKKLDESSKRTIQAVESSQKSIDHSSANIEKKLDEVSKRTILAVESKTSKRSRLLGLTQTEIDGHLKEGTFVETPAVQACIKLLEINSLLVLTGAAGTGKSRNSLEILHQFRVKHPEYETVKLTDLHDFTDVVTTEEKLVILFEDIFGRTNTRANIDREVTASINRVTLHSIVETEPLLGFPEACSLFTRNRKLTRLGLSFFKHPSKYLYEEIEKLRINGIDNNQDRMSYVTLVYICLNEDSLDPEDVDVAKCLEILESCYGVSYKKIPVCQIIDAANGMLGRYLIYHSDNSRYHFQHQTIFESILISYSRIDTGLILSRLSFDFIREMVRLQNYKVREGDSYENISKILFDACKTSYRDYSVRIF</sequence>
<proteinExistence type="predicted"/>
<comment type="caution">
    <text evidence="3">The sequence shown here is derived from an EMBL/GenBank/DDBJ whole genome shotgun (WGS) entry which is preliminary data.</text>
</comment>
<dbReference type="OrthoDB" id="6092734at2759"/>
<dbReference type="AlphaFoldDB" id="A0A8S3Q7V4"/>
<dbReference type="Proteomes" id="UP000683360">
    <property type="component" value="Unassembled WGS sequence"/>
</dbReference>